<dbReference type="EMBL" id="AZBU02000005">
    <property type="protein sequence ID" value="TKR77610.1"/>
    <property type="molecule type" value="Genomic_DNA"/>
</dbReference>
<proteinExistence type="predicted"/>
<organism evidence="1 2">
    <name type="scientific">Steinernema carpocapsae</name>
    <name type="common">Entomopathogenic nematode</name>
    <dbReference type="NCBI Taxonomy" id="34508"/>
    <lineage>
        <taxon>Eukaryota</taxon>
        <taxon>Metazoa</taxon>
        <taxon>Ecdysozoa</taxon>
        <taxon>Nematoda</taxon>
        <taxon>Chromadorea</taxon>
        <taxon>Rhabditida</taxon>
        <taxon>Tylenchina</taxon>
        <taxon>Panagrolaimomorpha</taxon>
        <taxon>Strongyloidoidea</taxon>
        <taxon>Steinernematidae</taxon>
        <taxon>Steinernema</taxon>
    </lineage>
</organism>
<comment type="caution">
    <text evidence="1">The sequence shown here is derived from an EMBL/GenBank/DDBJ whole genome shotgun (WGS) entry which is preliminary data.</text>
</comment>
<gene>
    <name evidence="1" type="ORF">L596_018545</name>
</gene>
<evidence type="ECO:0000313" key="1">
    <source>
        <dbReference type="EMBL" id="TKR77610.1"/>
    </source>
</evidence>
<accession>A0A4U5N5D2</accession>
<sequence>MRNCVVDSGVLHSPIDHPSMPSASFCVVPSGYGIYRLHRRRVVGDLRCVLCRRELPGDRNALFGCGGVRSTRFDRKKCFSVFVASS</sequence>
<keyword evidence="2" id="KW-1185">Reference proteome</keyword>
<evidence type="ECO:0000313" key="2">
    <source>
        <dbReference type="Proteomes" id="UP000298663"/>
    </source>
</evidence>
<protein>
    <submittedName>
        <fullName evidence="1">Uncharacterized protein</fullName>
    </submittedName>
</protein>
<reference evidence="1 2" key="1">
    <citation type="journal article" date="2015" name="Genome Biol.">
        <title>Comparative genomics of Steinernema reveals deeply conserved gene regulatory networks.</title>
        <authorList>
            <person name="Dillman A.R."/>
            <person name="Macchietto M."/>
            <person name="Porter C.F."/>
            <person name="Rogers A."/>
            <person name="Williams B."/>
            <person name="Antoshechkin I."/>
            <person name="Lee M.M."/>
            <person name="Goodwin Z."/>
            <person name="Lu X."/>
            <person name="Lewis E.E."/>
            <person name="Goodrich-Blair H."/>
            <person name="Stock S.P."/>
            <person name="Adams B.J."/>
            <person name="Sternberg P.W."/>
            <person name="Mortazavi A."/>
        </authorList>
    </citation>
    <scope>NUCLEOTIDE SEQUENCE [LARGE SCALE GENOMIC DNA]</scope>
    <source>
        <strain evidence="1 2">ALL</strain>
    </source>
</reference>
<reference evidence="1 2" key="2">
    <citation type="journal article" date="2019" name="G3 (Bethesda)">
        <title>Hybrid Assembly of the Genome of the Entomopathogenic Nematode Steinernema carpocapsae Identifies the X-Chromosome.</title>
        <authorList>
            <person name="Serra L."/>
            <person name="Macchietto M."/>
            <person name="Macias-Munoz A."/>
            <person name="McGill C.J."/>
            <person name="Rodriguez I.M."/>
            <person name="Rodriguez B."/>
            <person name="Murad R."/>
            <person name="Mortazavi A."/>
        </authorList>
    </citation>
    <scope>NUCLEOTIDE SEQUENCE [LARGE SCALE GENOMIC DNA]</scope>
    <source>
        <strain evidence="1 2">ALL</strain>
    </source>
</reference>
<name>A0A4U5N5D2_STECR</name>
<dbReference type="AlphaFoldDB" id="A0A4U5N5D2"/>
<dbReference type="Proteomes" id="UP000298663">
    <property type="component" value="Unassembled WGS sequence"/>
</dbReference>